<protein>
    <submittedName>
        <fullName evidence="1">Uncharacterized protein</fullName>
    </submittedName>
</protein>
<gene>
    <name evidence="1" type="ORF">JG688_00014111</name>
</gene>
<dbReference type="Proteomes" id="UP000709295">
    <property type="component" value="Unassembled WGS sequence"/>
</dbReference>
<evidence type="ECO:0000313" key="2">
    <source>
        <dbReference type="Proteomes" id="UP000709295"/>
    </source>
</evidence>
<name>A0A8J5ICD6_9STRA</name>
<proteinExistence type="predicted"/>
<evidence type="ECO:0000313" key="1">
    <source>
        <dbReference type="EMBL" id="KAG6950526.1"/>
    </source>
</evidence>
<accession>A0A8J5ICD6</accession>
<sequence>MNQREVARSQAPPLAGPLRIGLKLKRTSSRIQATRKRYRTLRDPAFGTGPATFMHDKRRNCDVLTGGGWGCPQIGFQLRGR</sequence>
<dbReference type="AlphaFoldDB" id="A0A8J5ICD6"/>
<reference evidence="1" key="1">
    <citation type="submission" date="2021-01" db="EMBL/GenBank/DDBJ databases">
        <title>Phytophthora aleatoria, a newly-described species from Pinus radiata is distinct from Phytophthora cactorum isolates based on comparative genomics.</title>
        <authorList>
            <person name="Mcdougal R."/>
            <person name="Panda P."/>
            <person name="Williams N."/>
            <person name="Studholme D.J."/>
        </authorList>
    </citation>
    <scope>NUCLEOTIDE SEQUENCE</scope>
    <source>
        <strain evidence="1">NZFS 4037</strain>
    </source>
</reference>
<organism evidence="1 2">
    <name type="scientific">Phytophthora aleatoria</name>
    <dbReference type="NCBI Taxonomy" id="2496075"/>
    <lineage>
        <taxon>Eukaryota</taxon>
        <taxon>Sar</taxon>
        <taxon>Stramenopiles</taxon>
        <taxon>Oomycota</taxon>
        <taxon>Peronosporomycetes</taxon>
        <taxon>Peronosporales</taxon>
        <taxon>Peronosporaceae</taxon>
        <taxon>Phytophthora</taxon>
    </lineage>
</organism>
<comment type="caution">
    <text evidence="1">The sequence shown here is derived from an EMBL/GenBank/DDBJ whole genome shotgun (WGS) entry which is preliminary data.</text>
</comment>
<dbReference type="EMBL" id="JAENGY010001290">
    <property type="protein sequence ID" value="KAG6950526.1"/>
    <property type="molecule type" value="Genomic_DNA"/>
</dbReference>
<keyword evidence="2" id="KW-1185">Reference proteome</keyword>